<dbReference type="Proteomes" id="UP001497744">
    <property type="component" value="Unassembled WGS sequence"/>
</dbReference>
<dbReference type="EMBL" id="BPLF01000002">
    <property type="protein sequence ID" value="GIX63073.1"/>
    <property type="molecule type" value="Genomic_DNA"/>
</dbReference>
<evidence type="ECO:0000313" key="2">
    <source>
        <dbReference type="EMBL" id="GIX63073.1"/>
    </source>
</evidence>
<feature type="region of interest" description="Disordered" evidence="1">
    <location>
        <begin position="46"/>
        <end position="72"/>
    </location>
</feature>
<evidence type="ECO:0000256" key="1">
    <source>
        <dbReference type="SAM" id="MobiDB-lite"/>
    </source>
</evidence>
<dbReference type="RefSeq" id="XP_067715142.1">
    <property type="nucleotide sequence ID" value="XM_067859041.1"/>
</dbReference>
<dbReference type="AlphaFoldDB" id="A0AAV4LSF5"/>
<name>A0AAV4LSF5_BABCB</name>
<accession>A0AAV4LSF5</accession>
<feature type="compositionally biased region" description="Basic residues" evidence="1">
    <location>
        <begin position="47"/>
        <end position="56"/>
    </location>
</feature>
<organism evidence="2 3">
    <name type="scientific">Babesia caballi</name>
    <dbReference type="NCBI Taxonomy" id="5871"/>
    <lineage>
        <taxon>Eukaryota</taxon>
        <taxon>Sar</taxon>
        <taxon>Alveolata</taxon>
        <taxon>Apicomplexa</taxon>
        <taxon>Aconoidasida</taxon>
        <taxon>Piroplasmida</taxon>
        <taxon>Babesiidae</taxon>
        <taxon>Babesia</taxon>
    </lineage>
</organism>
<protein>
    <submittedName>
        <fullName evidence="2">Uncharacterized protein</fullName>
    </submittedName>
</protein>
<reference evidence="2 3" key="1">
    <citation type="submission" date="2021-06" db="EMBL/GenBank/DDBJ databases">
        <title>Genome sequence of Babesia caballi.</title>
        <authorList>
            <person name="Yamagishi J."/>
            <person name="Kidaka T."/>
            <person name="Ochi A."/>
        </authorList>
    </citation>
    <scope>NUCLEOTIDE SEQUENCE [LARGE SCALE GENOMIC DNA]</scope>
    <source>
        <strain evidence="2">USDA-D6B2</strain>
    </source>
</reference>
<gene>
    <name evidence="2" type="ORF">BcabD6B2_25080</name>
</gene>
<sequence>MQPVLQPELGDEGVQRLGQLHGGVAVPHEAHRAFLLENVVQQQHAVERRRRRRRLREGRLQPSNQQLVHGHPALRVVPPADFAHQQGDVLAEQPSGLGQVRLEHGEQPAFEVFQCRVRVVGGYAASRAGS</sequence>
<dbReference type="GeneID" id="94194554"/>
<comment type="caution">
    <text evidence="2">The sequence shown here is derived from an EMBL/GenBank/DDBJ whole genome shotgun (WGS) entry which is preliminary data.</text>
</comment>
<proteinExistence type="predicted"/>
<evidence type="ECO:0000313" key="3">
    <source>
        <dbReference type="Proteomes" id="UP001497744"/>
    </source>
</evidence>
<keyword evidence="3" id="KW-1185">Reference proteome</keyword>